<proteinExistence type="predicted"/>
<dbReference type="OMA" id="PLMLEFM"/>
<organism evidence="2 3">
    <name type="scientific">Tilletiaria anomala (strain ATCC 24038 / CBS 436.72 / UBC 951)</name>
    <dbReference type="NCBI Taxonomy" id="1037660"/>
    <lineage>
        <taxon>Eukaryota</taxon>
        <taxon>Fungi</taxon>
        <taxon>Dikarya</taxon>
        <taxon>Basidiomycota</taxon>
        <taxon>Ustilaginomycotina</taxon>
        <taxon>Exobasidiomycetes</taxon>
        <taxon>Georgefischeriales</taxon>
        <taxon>Tilletiariaceae</taxon>
        <taxon>Tilletiaria</taxon>
    </lineage>
</organism>
<sequence length="1450" mass="159546">METPSIVLPTLPLAFTYPGGLEPSHLIGYGHATSHLVLTHEREVIIAHARADRIQFIDSNNHEIESAVSFTSAFAEEAWTRSRDMLVRCVALGQPESMSSEVLTVASQGKHIGVWHSTSPAKGVRRWTVHSTWTVPEEGTNTHPLEVLSLSMHRGKVLVGTTHGLSVWTLNEGSRVWKKLWGCKAPAGKIIASALWSPDGAHFAACLNHDRRVLIWGMATATQKLEKLGIPFVLDRLVLPRKITSIHWRRSPTLLTDGAPTSVQRCEVLVVRTREGVCRIYSPVIDQPSKFRLWASVDEGSFGLSEGISNVEPTKKKRGSTIYFDAGDLSIACNVSLQHMQQELQMLELGIGTSAHTNDTRTFPAVERDVEQEKRKDLLRTRVRRLEHFMQDTPDMFMRIQEDGEIVVRGTANVDRTPPSLVQSFTALKIHHRSSLLAKWMALAQPLSFTPLIPTGTVAHSHIPYPSYPSAAMTLVSEIGACSTALISPELLFDGHDSGLRVACSAIENKPSRQGHRRRITSLTTARSGELLSLAETCSSACEVIRWSIDASGKLCQLTGAVQVPQMPIALATLHDSLVCSSSDGIFVHDRLHSDKVAREHDAAHVVALLSIGSPHEEGVLGIRNDGHCLFVKEGEHAKARGMLPMDPSSRVACAGLIQDGATLLCCALLGNETLVAWVSLDTSAARWVQLSSHQVHGKRDAAIQISRNGKVALTGIDTKTGANVLLIWDSKSSEFSDGMEHCETMKAPVISLSWNAECTVLALALDTHIEILTASRWRYDSDRGSRVLNGWQRIGKLHCHAWCPRIDSLSFAKADYICVASANIIRSFSPISTDGHRQRAHLQELAARTNGPVRQYHPDFLQQCLLWGYVDVAKTIILHLHSALRHTTAGDVFSVQEVDLLAYRKGEQDFTGTSESKSSAYMAHNSLFANVDQQDSHSSDLTEAHIEDLQDRLPSSLLSDLDGSEQINLKRMARVTLEVDEQKGALDSSGVRYLVALRDFAARAGTDIPGEHYLDHRDILWAFHSETQEMIVSAVDSLFQGKVTWPAAKATGLFMWLGSQDSLRSQAENVARSQFMAGEDRDPVSCSLLYFALGKQKLVHSLWRQAVWHPEQRKMIAFLANNFTEDRWKAAALKNAFVLLSQRRFEFAATFFMLADSLKDAVNVCVRYLNDVQLAIALCRIREGRSDGPILLELLKDRVLPLAFETGNRCLASWAFWMLNRRDLAVQVIVTPFPELLADAEVAQLMGTVEHCAFGYYGDASLALLLADLKGKTAQTALGLARIPVDQEWRFVLYANHVLGRLGCHMLGLLLLRDWVFDRPDISHIVKEPSTNSKLMSRRRSSLLVNEIGDSAAVLGSKSASAAVTTAQVEKSKKGSMNALFDEPEEAPIHLTAATNPLPAKSAALASDAAATGGEGAPKPKGFANLMKAAANDQQHQAAQSFDFGSFDF</sequence>
<dbReference type="PANTHER" id="PTHR13950:SF9">
    <property type="entry name" value="RABCONNECTIN-3A"/>
    <property type="match status" value="1"/>
</dbReference>
<dbReference type="SUPFAM" id="SSF82171">
    <property type="entry name" value="DPP6 N-terminal domain-like"/>
    <property type="match status" value="1"/>
</dbReference>
<dbReference type="GO" id="GO:0043291">
    <property type="term" value="C:RAVE complex"/>
    <property type="evidence" value="ECO:0007669"/>
    <property type="project" value="TreeGrafter"/>
</dbReference>
<accession>A0A066VFC4</accession>
<protein>
    <recommendedName>
        <fullName evidence="1">RAVE complex protein Rav1 C-terminal domain-containing protein</fullName>
    </recommendedName>
</protein>
<dbReference type="GeneID" id="25263372"/>
<dbReference type="PANTHER" id="PTHR13950">
    <property type="entry name" value="RABCONNECTIN-RELATED"/>
    <property type="match status" value="1"/>
</dbReference>
<evidence type="ECO:0000313" key="2">
    <source>
        <dbReference type="EMBL" id="KDN39003.1"/>
    </source>
</evidence>
<dbReference type="InterPro" id="IPR052208">
    <property type="entry name" value="DmX-like/RAVE_component"/>
</dbReference>
<dbReference type="HOGENOM" id="CLU_000310_0_1_1"/>
<evidence type="ECO:0000259" key="1">
    <source>
        <dbReference type="Pfam" id="PF12234"/>
    </source>
</evidence>
<comment type="caution">
    <text evidence="2">The sequence shown here is derived from an EMBL/GenBank/DDBJ whole genome shotgun (WGS) entry which is preliminary data.</text>
</comment>
<feature type="domain" description="RAVE complex protein Rav1 C-terminal" evidence="1">
    <location>
        <begin position="674"/>
        <end position="1311"/>
    </location>
</feature>
<dbReference type="Proteomes" id="UP000027361">
    <property type="component" value="Unassembled WGS sequence"/>
</dbReference>
<name>A0A066VFC4_TILAU</name>
<gene>
    <name evidence="2" type="ORF">K437DRAFT_250952</name>
</gene>
<dbReference type="STRING" id="1037660.A0A066VFC4"/>
<dbReference type="Gene3D" id="2.130.10.10">
    <property type="entry name" value="YVTN repeat-like/Quinoprotein amine dehydrogenase"/>
    <property type="match status" value="1"/>
</dbReference>
<dbReference type="EMBL" id="JMSN01000110">
    <property type="protein sequence ID" value="KDN39003.1"/>
    <property type="molecule type" value="Genomic_DNA"/>
</dbReference>
<dbReference type="InterPro" id="IPR015943">
    <property type="entry name" value="WD40/YVTN_repeat-like_dom_sf"/>
</dbReference>
<dbReference type="OrthoDB" id="342131at2759"/>
<dbReference type="Pfam" id="PF12234">
    <property type="entry name" value="Rav1p_C"/>
    <property type="match status" value="1"/>
</dbReference>
<keyword evidence="3" id="KW-1185">Reference proteome</keyword>
<dbReference type="GO" id="GO:0007035">
    <property type="term" value="P:vacuolar acidification"/>
    <property type="evidence" value="ECO:0007669"/>
    <property type="project" value="TreeGrafter"/>
</dbReference>
<dbReference type="RefSeq" id="XP_013240890.1">
    <property type="nucleotide sequence ID" value="XM_013385436.1"/>
</dbReference>
<dbReference type="InterPro" id="IPR022033">
    <property type="entry name" value="Rav1p_C"/>
</dbReference>
<reference evidence="2 3" key="1">
    <citation type="submission" date="2014-05" db="EMBL/GenBank/DDBJ databases">
        <title>Draft genome sequence of a rare smut relative, Tilletiaria anomala UBC 951.</title>
        <authorList>
            <consortium name="DOE Joint Genome Institute"/>
            <person name="Toome M."/>
            <person name="Kuo A."/>
            <person name="Henrissat B."/>
            <person name="Lipzen A."/>
            <person name="Tritt A."/>
            <person name="Yoshinaga Y."/>
            <person name="Zane M."/>
            <person name="Barry K."/>
            <person name="Grigoriev I.V."/>
            <person name="Spatafora J.W."/>
            <person name="Aimea M.C."/>
        </authorList>
    </citation>
    <scope>NUCLEOTIDE SEQUENCE [LARGE SCALE GENOMIC DNA]</scope>
    <source>
        <strain evidence="2 3">UBC 951</strain>
    </source>
</reference>
<dbReference type="InParanoid" id="A0A066VFC4"/>
<evidence type="ECO:0000313" key="3">
    <source>
        <dbReference type="Proteomes" id="UP000027361"/>
    </source>
</evidence>